<proteinExistence type="predicted"/>
<accession>A0A3N0VLV5</accession>
<evidence type="ECO:0008006" key="4">
    <source>
        <dbReference type="Google" id="ProtNLM"/>
    </source>
</evidence>
<sequence>MLHLGAEDSTVLAGSGREPAGAWRLALGTRKTAREFFRAALPSALEMETAIAAVEDEVLRLADLPAGSRLVTGDTAMRRIAALAGVPRGERMVLSLDAMEALFQRLAAVIEGRPAAHENLPASAGFAAALLILREFMHHQRFATITVLVAAGDDDQSASGGAGWGDSPEPAPSAPIR</sequence>
<dbReference type="AlphaFoldDB" id="A0A3N0VLV5"/>
<reference evidence="2 3" key="1">
    <citation type="submission" date="2018-10" db="EMBL/GenBank/DDBJ databases">
        <authorList>
            <person name="Chen W.-M."/>
        </authorList>
    </citation>
    <scope>NUCLEOTIDE SEQUENCE [LARGE SCALE GENOMIC DNA]</scope>
    <source>
        <strain evidence="2 3">THS-13</strain>
    </source>
</reference>
<dbReference type="InParanoid" id="A0A3N0VLV5"/>
<gene>
    <name evidence="2" type="ORF">ED208_04160</name>
</gene>
<feature type="region of interest" description="Disordered" evidence="1">
    <location>
        <begin position="155"/>
        <end position="177"/>
    </location>
</feature>
<evidence type="ECO:0000256" key="1">
    <source>
        <dbReference type="SAM" id="MobiDB-lite"/>
    </source>
</evidence>
<evidence type="ECO:0000313" key="3">
    <source>
        <dbReference type="Proteomes" id="UP000282106"/>
    </source>
</evidence>
<keyword evidence="3" id="KW-1185">Reference proteome</keyword>
<dbReference type="EMBL" id="RJVO01000001">
    <property type="protein sequence ID" value="ROH93725.1"/>
    <property type="molecule type" value="Genomic_DNA"/>
</dbReference>
<evidence type="ECO:0000313" key="2">
    <source>
        <dbReference type="EMBL" id="ROH93725.1"/>
    </source>
</evidence>
<dbReference type="Proteomes" id="UP000282106">
    <property type="component" value="Unassembled WGS sequence"/>
</dbReference>
<dbReference type="Gene3D" id="3.30.420.150">
    <property type="entry name" value="Exopolyphosphatase. Domain 2"/>
    <property type="match status" value="1"/>
</dbReference>
<name>A0A3N0VLV5_9GAMM</name>
<organism evidence="2 3">
    <name type="scientific">Stagnimonas aquatica</name>
    <dbReference type="NCBI Taxonomy" id="2689987"/>
    <lineage>
        <taxon>Bacteria</taxon>
        <taxon>Pseudomonadati</taxon>
        <taxon>Pseudomonadota</taxon>
        <taxon>Gammaproteobacteria</taxon>
        <taxon>Nevskiales</taxon>
        <taxon>Nevskiaceae</taxon>
        <taxon>Stagnimonas</taxon>
    </lineage>
</organism>
<protein>
    <recommendedName>
        <fullName evidence="4">Ppx/GppA phosphatase domain-containing protein</fullName>
    </recommendedName>
</protein>
<comment type="caution">
    <text evidence="2">The sequence shown here is derived from an EMBL/GenBank/DDBJ whole genome shotgun (WGS) entry which is preliminary data.</text>
</comment>